<dbReference type="SUPFAM" id="SSF56801">
    <property type="entry name" value="Acetyl-CoA synthetase-like"/>
    <property type="match status" value="1"/>
</dbReference>
<name>A0A9E6XX41_9ACTN</name>
<evidence type="ECO:0000259" key="1">
    <source>
        <dbReference type="Pfam" id="PF00501"/>
    </source>
</evidence>
<feature type="domain" description="AMP-dependent synthetase/ligase" evidence="1">
    <location>
        <begin position="63"/>
        <end position="296"/>
    </location>
</feature>
<evidence type="ECO:0000313" key="4">
    <source>
        <dbReference type="Proteomes" id="UP001162834"/>
    </source>
</evidence>
<evidence type="ECO:0000259" key="2">
    <source>
        <dbReference type="Pfam" id="PF14535"/>
    </source>
</evidence>
<dbReference type="Gene3D" id="3.40.50.12780">
    <property type="entry name" value="N-terminal domain of ligase-like"/>
    <property type="match status" value="1"/>
</dbReference>
<dbReference type="Gene3D" id="3.30.300.30">
    <property type="match status" value="1"/>
</dbReference>
<dbReference type="InterPro" id="IPR000873">
    <property type="entry name" value="AMP-dep_synth/lig_dom"/>
</dbReference>
<gene>
    <name evidence="3" type="ORF">DSM104329_02417</name>
</gene>
<dbReference type="InterPro" id="IPR045851">
    <property type="entry name" value="AMP-bd_C_sf"/>
</dbReference>
<dbReference type="AlphaFoldDB" id="A0A9E6XX41"/>
<evidence type="ECO:0000313" key="3">
    <source>
        <dbReference type="EMBL" id="UGS36020.1"/>
    </source>
</evidence>
<proteinExistence type="predicted"/>
<dbReference type="PANTHER" id="PTHR43845:SF1">
    <property type="entry name" value="BLR5969 PROTEIN"/>
    <property type="match status" value="1"/>
</dbReference>
<dbReference type="KEGG" id="sbae:DSM104329_02417"/>
<dbReference type="Pfam" id="PF00501">
    <property type="entry name" value="AMP-binding"/>
    <property type="match status" value="1"/>
</dbReference>
<feature type="domain" description="AMP-dependent ligase C-terminal" evidence="2">
    <location>
        <begin position="346"/>
        <end position="435"/>
    </location>
</feature>
<organism evidence="3 4">
    <name type="scientific">Capillimicrobium parvum</name>
    <dbReference type="NCBI Taxonomy" id="2884022"/>
    <lineage>
        <taxon>Bacteria</taxon>
        <taxon>Bacillati</taxon>
        <taxon>Actinomycetota</taxon>
        <taxon>Thermoleophilia</taxon>
        <taxon>Solirubrobacterales</taxon>
        <taxon>Capillimicrobiaceae</taxon>
        <taxon>Capillimicrobium</taxon>
    </lineage>
</organism>
<dbReference type="RefSeq" id="WP_259315700.1">
    <property type="nucleotide sequence ID" value="NZ_CP087164.1"/>
</dbReference>
<dbReference type="GO" id="GO:0047475">
    <property type="term" value="F:phenylacetate-CoA ligase activity"/>
    <property type="evidence" value="ECO:0007669"/>
    <property type="project" value="UniProtKB-EC"/>
</dbReference>
<dbReference type="EC" id="6.2.1.30" evidence="3"/>
<protein>
    <submittedName>
        <fullName evidence="3">Phenylacetate-coenzyme A ligase</fullName>
        <ecNumber evidence="3">6.2.1.30</ecNumber>
    </submittedName>
</protein>
<dbReference type="PANTHER" id="PTHR43845">
    <property type="entry name" value="BLR5969 PROTEIN"/>
    <property type="match status" value="1"/>
</dbReference>
<dbReference type="InterPro" id="IPR028154">
    <property type="entry name" value="AMP-dep_Lig_C"/>
</dbReference>
<dbReference type="InterPro" id="IPR042099">
    <property type="entry name" value="ANL_N_sf"/>
</dbReference>
<dbReference type="Proteomes" id="UP001162834">
    <property type="component" value="Chromosome"/>
</dbReference>
<reference evidence="3" key="1">
    <citation type="journal article" date="2022" name="Int. J. Syst. Evol. Microbiol.">
        <title>Pseudomonas aegrilactucae sp. nov. and Pseudomonas morbosilactucae sp. nov., pathogens causing bacterial rot of lettuce in Japan.</title>
        <authorList>
            <person name="Sawada H."/>
            <person name="Fujikawa T."/>
            <person name="Satou M."/>
        </authorList>
    </citation>
    <scope>NUCLEOTIDE SEQUENCE</scope>
    <source>
        <strain evidence="3">0166_1</strain>
    </source>
</reference>
<accession>A0A9E6XX41</accession>
<sequence>MTAAYYSEHLETMSAGEVDDLQSRLLQRHLPALVARSPFYARKLAEAGCDARSIRRPRDLRNLPFTDKAELRESQLAAPPLGEYAGVPMRDVVRVHASSGTTGRPSYVGVTAADADAWADIAARVYWCEGMRPDDVVLHAFGLGFFVGGLPLAEAVQRIGATFIPLGTGATDRLLSSAADLGGTILSCTPSYARYLAEHMRDELGRDPRTLGVRRVLVGAEPGGAIPAVRDRIADDFGAEVRESVGNADVFPMYAATCDALDGNHLLAPERLIAEIVDPESGDVLEWEDGAEGELVATHLDRECVSLVRFRTRDRVVVRTTPCPCGRTAPRITCVGRTDDLLIVNGVNVWPSAISDVVSSVPRTTGAIEIVVPGPLPKVDPPVCVRVEHAAEPGDLETLCATLEGRIRDKLVVRAKVELLPPGTLPRSQAKTRLVRVLEPAEAGQ</sequence>
<keyword evidence="4" id="KW-1185">Reference proteome</keyword>
<dbReference type="Pfam" id="PF14535">
    <property type="entry name" value="AMP-binding_C_2"/>
    <property type="match status" value="1"/>
</dbReference>
<dbReference type="EMBL" id="CP087164">
    <property type="protein sequence ID" value="UGS36020.1"/>
    <property type="molecule type" value="Genomic_DNA"/>
</dbReference>
<keyword evidence="3" id="KW-0436">Ligase</keyword>